<sequence>MPYTCKPILPHFAATVEGFSLDGRDPLPAEVVARIKDDMKHYRVLVFKGQGRLSGERQVQISKQLGTIESTFYKHPKSPHPDIFRVSNDEREGCVGVGRTGWHIDGTFQWKPFKYQTMHFHSVCEGGETWFVPLKEFYEMQDQEIGSREYDCFKLHDLGWDKYWMVSSEGLAHPLVYRHPVREDTSMMFHCGPPFCAAVAVDSDGDSSKRKAVKTAVKLLPPHVVQEELTQRLDDAVEKIGIKMSWEEGDFAINDNLGNCHYASPGTQNSKHKAGLRILHRTTVAGEDIPAKFDGRASFQLDV</sequence>
<comment type="caution">
    <text evidence="7">The sequence shown here is derived from an EMBL/GenBank/DDBJ whole genome shotgun (WGS) entry which is preliminary data.</text>
</comment>
<keyword evidence="5" id="KW-0408">Iron</keyword>
<evidence type="ECO:0000256" key="5">
    <source>
        <dbReference type="ARBA" id="ARBA00023004"/>
    </source>
</evidence>
<dbReference type="PANTHER" id="PTHR43779:SF3">
    <property type="entry name" value="(3R)-3-[(CARBOXYMETHYL)AMINO]FATTY ACID OXYGENASE_DECARBOXYLASE"/>
    <property type="match status" value="1"/>
</dbReference>
<dbReference type="Pfam" id="PF02668">
    <property type="entry name" value="TauD"/>
    <property type="match status" value="1"/>
</dbReference>
<dbReference type="Proteomes" id="UP001642484">
    <property type="component" value="Unassembled WGS sequence"/>
</dbReference>
<proteinExistence type="inferred from homology"/>
<keyword evidence="3" id="KW-0223">Dioxygenase</keyword>
<dbReference type="InterPro" id="IPR042098">
    <property type="entry name" value="TauD-like_sf"/>
</dbReference>
<dbReference type="InterPro" id="IPR003819">
    <property type="entry name" value="TauD/TfdA-like"/>
</dbReference>
<evidence type="ECO:0000256" key="1">
    <source>
        <dbReference type="ARBA" id="ARBA00005896"/>
    </source>
</evidence>
<evidence type="ECO:0000256" key="3">
    <source>
        <dbReference type="ARBA" id="ARBA00022964"/>
    </source>
</evidence>
<organism evidence="7 8">
    <name type="scientific">Durusdinium trenchii</name>
    <dbReference type="NCBI Taxonomy" id="1381693"/>
    <lineage>
        <taxon>Eukaryota</taxon>
        <taxon>Sar</taxon>
        <taxon>Alveolata</taxon>
        <taxon>Dinophyceae</taxon>
        <taxon>Suessiales</taxon>
        <taxon>Symbiodiniaceae</taxon>
        <taxon>Durusdinium</taxon>
    </lineage>
</organism>
<reference evidence="7 8" key="1">
    <citation type="submission" date="2024-02" db="EMBL/GenBank/DDBJ databases">
        <authorList>
            <person name="Chen Y."/>
            <person name="Shah S."/>
            <person name="Dougan E. K."/>
            <person name="Thang M."/>
            <person name="Chan C."/>
        </authorList>
    </citation>
    <scope>NUCLEOTIDE SEQUENCE [LARGE SCALE GENOMIC DNA]</scope>
</reference>
<dbReference type="PANTHER" id="PTHR43779">
    <property type="entry name" value="DIOXYGENASE RV0097-RELATED"/>
    <property type="match status" value="1"/>
</dbReference>
<evidence type="ECO:0000256" key="4">
    <source>
        <dbReference type="ARBA" id="ARBA00023002"/>
    </source>
</evidence>
<dbReference type="EMBL" id="CAXAMN010003470">
    <property type="protein sequence ID" value="CAK9004775.1"/>
    <property type="molecule type" value="Genomic_DNA"/>
</dbReference>
<dbReference type="SUPFAM" id="SSF51197">
    <property type="entry name" value="Clavaminate synthase-like"/>
    <property type="match status" value="1"/>
</dbReference>
<evidence type="ECO:0000259" key="6">
    <source>
        <dbReference type="Pfam" id="PF02668"/>
    </source>
</evidence>
<gene>
    <name evidence="7" type="ORF">CCMP2556_LOCUS7811</name>
</gene>
<accession>A0ABP0IQA8</accession>
<protein>
    <recommendedName>
        <fullName evidence="6">TauD/TfdA-like domain-containing protein</fullName>
    </recommendedName>
</protein>
<evidence type="ECO:0000313" key="7">
    <source>
        <dbReference type="EMBL" id="CAK9004775.1"/>
    </source>
</evidence>
<dbReference type="InterPro" id="IPR051178">
    <property type="entry name" value="TfdA_dioxygenase"/>
</dbReference>
<comment type="similarity">
    <text evidence="1">Belongs to the TfdA dioxygenase family.</text>
</comment>
<keyword evidence="8" id="KW-1185">Reference proteome</keyword>
<evidence type="ECO:0000313" key="8">
    <source>
        <dbReference type="Proteomes" id="UP001642484"/>
    </source>
</evidence>
<evidence type="ECO:0000256" key="2">
    <source>
        <dbReference type="ARBA" id="ARBA00022723"/>
    </source>
</evidence>
<keyword evidence="2" id="KW-0479">Metal-binding</keyword>
<feature type="domain" description="TauD/TfdA-like" evidence="6">
    <location>
        <begin position="6"/>
        <end position="282"/>
    </location>
</feature>
<dbReference type="Gene3D" id="3.60.130.10">
    <property type="entry name" value="Clavaminate synthase-like"/>
    <property type="match status" value="1"/>
</dbReference>
<name>A0ABP0IQA8_9DINO</name>
<keyword evidence="4" id="KW-0560">Oxidoreductase</keyword>